<evidence type="ECO:0000313" key="8">
    <source>
        <dbReference type="Proteomes" id="UP000323000"/>
    </source>
</evidence>
<keyword evidence="4" id="KW-0521">NADP</keyword>
<evidence type="ECO:0000256" key="3">
    <source>
        <dbReference type="ARBA" id="ARBA00022827"/>
    </source>
</evidence>
<keyword evidence="8" id="KW-1185">Reference proteome</keyword>
<dbReference type="Proteomes" id="UP000323000">
    <property type="component" value="Chromosome 12"/>
</dbReference>
<dbReference type="EMBL" id="VAHF01000012">
    <property type="protein sequence ID" value="TXG48687.1"/>
    <property type="molecule type" value="Genomic_DNA"/>
</dbReference>
<dbReference type="InterPro" id="IPR036188">
    <property type="entry name" value="FAD/NAD-bd_sf"/>
</dbReference>
<dbReference type="InterPro" id="IPR050346">
    <property type="entry name" value="FMO-like"/>
</dbReference>
<comment type="caution">
    <text evidence="7">The sequence shown here is derived from an EMBL/GenBank/DDBJ whole genome shotgun (WGS) entry which is preliminary data.</text>
</comment>
<keyword evidence="5 6" id="KW-0560">Oxidoreductase</keyword>
<comment type="cofactor">
    <cofactor evidence="6">
        <name>FAD</name>
        <dbReference type="ChEBI" id="CHEBI:57692"/>
    </cofactor>
</comment>
<protein>
    <recommendedName>
        <fullName evidence="6">Flavin-containing monooxygenase</fullName>
        <ecNumber evidence="6">1.-.-.-</ecNumber>
    </recommendedName>
</protein>
<keyword evidence="3 6" id="KW-0274">FAD</keyword>
<sequence length="407" mass="46009">MEKKQIGIIGAGISGLLAFTENFPAQHKVFDYIQSYAQHFDLIKHIRFNTKVVGIEYEGLSDKEIQSCSLWNGNGQPFSFKGKWKVVVDSTENNSTEVHKVDFVILCVGRYCDVPSIPEFPPKKGPEAFHGKVIHSMDYAAMDYESAANFVKGKQVTVAGFQKSALDIAMECSVANGLRNPCTVFRAFISKTWKRIPTESFGNNAFTTVPEKFNDKVEEGSIILKKSQSFSFCEEGLLVDGETTSTTPLKTDAVILATGFKGGQKLRDIFVSQVFQDYKQGSSDETFPLYREIVHPRIPQLAVIGFSESFSNLHTSEMKCQWLAELLDGTFKLPSIKEMENDMVEWDEYLKRSSGQHYRRSCIALPIWYNDQLCKDMGWNPKRKKGFFAELFEPYGPLDYVSPSRSN</sequence>
<dbReference type="PANTHER" id="PTHR23023">
    <property type="entry name" value="DIMETHYLANILINE MONOOXYGENASE"/>
    <property type="match status" value="1"/>
</dbReference>
<gene>
    <name evidence="7" type="ORF">EZV62_024562</name>
</gene>
<dbReference type="GO" id="GO:0050661">
    <property type="term" value="F:NADP binding"/>
    <property type="evidence" value="ECO:0007669"/>
    <property type="project" value="InterPro"/>
</dbReference>
<reference evidence="8" key="1">
    <citation type="journal article" date="2019" name="Gigascience">
        <title>De novo genome assembly of the endangered Acer yangbiense, a plant species with extremely small populations endemic to Yunnan Province, China.</title>
        <authorList>
            <person name="Yang J."/>
            <person name="Wariss H.M."/>
            <person name="Tao L."/>
            <person name="Zhang R."/>
            <person name="Yun Q."/>
            <person name="Hollingsworth P."/>
            <person name="Dao Z."/>
            <person name="Luo G."/>
            <person name="Guo H."/>
            <person name="Ma Y."/>
            <person name="Sun W."/>
        </authorList>
    </citation>
    <scope>NUCLEOTIDE SEQUENCE [LARGE SCALE GENOMIC DNA]</scope>
    <source>
        <strain evidence="8">cv. Malutang</strain>
    </source>
</reference>
<accession>A0A5C7GW10</accession>
<evidence type="ECO:0000256" key="4">
    <source>
        <dbReference type="ARBA" id="ARBA00022857"/>
    </source>
</evidence>
<dbReference type="OrthoDB" id="66881at2759"/>
<evidence type="ECO:0000256" key="2">
    <source>
        <dbReference type="ARBA" id="ARBA00022630"/>
    </source>
</evidence>
<evidence type="ECO:0000256" key="1">
    <source>
        <dbReference type="ARBA" id="ARBA00009183"/>
    </source>
</evidence>
<evidence type="ECO:0000313" key="7">
    <source>
        <dbReference type="EMBL" id="TXG48687.1"/>
    </source>
</evidence>
<proteinExistence type="inferred from homology"/>
<dbReference type="InterPro" id="IPR020946">
    <property type="entry name" value="Flavin_mOase-like"/>
</dbReference>
<evidence type="ECO:0000256" key="5">
    <source>
        <dbReference type="ARBA" id="ARBA00023002"/>
    </source>
</evidence>
<keyword evidence="6" id="KW-0503">Monooxygenase</keyword>
<dbReference type="SUPFAM" id="SSF51905">
    <property type="entry name" value="FAD/NAD(P)-binding domain"/>
    <property type="match status" value="2"/>
</dbReference>
<dbReference type="GO" id="GO:0050660">
    <property type="term" value="F:flavin adenine dinucleotide binding"/>
    <property type="evidence" value="ECO:0007669"/>
    <property type="project" value="InterPro"/>
</dbReference>
<comment type="similarity">
    <text evidence="1 6">Belongs to the FMO family.</text>
</comment>
<dbReference type="AlphaFoldDB" id="A0A5C7GW10"/>
<dbReference type="FunFam" id="3.50.50.60:FF:000169">
    <property type="entry name" value="Flavin-containing monooxygenase"/>
    <property type="match status" value="1"/>
</dbReference>
<dbReference type="InterPro" id="IPR000960">
    <property type="entry name" value="Flavin_mOase"/>
</dbReference>
<organism evidence="7 8">
    <name type="scientific">Acer yangbiense</name>
    <dbReference type="NCBI Taxonomy" id="1000413"/>
    <lineage>
        <taxon>Eukaryota</taxon>
        <taxon>Viridiplantae</taxon>
        <taxon>Streptophyta</taxon>
        <taxon>Embryophyta</taxon>
        <taxon>Tracheophyta</taxon>
        <taxon>Spermatophyta</taxon>
        <taxon>Magnoliopsida</taxon>
        <taxon>eudicotyledons</taxon>
        <taxon>Gunneridae</taxon>
        <taxon>Pentapetalae</taxon>
        <taxon>rosids</taxon>
        <taxon>malvids</taxon>
        <taxon>Sapindales</taxon>
        <taxon>Sapindaceae</taxon>
        <taxon>Hippocastanoideae</taxon>
        <taxon>Acereae</taxon>
        <taxon>Acer</taxon>
    </lineage>
</organism>
<dbReference type="Gene3D" id="3.50.50.60">
    <property type="entry name" value="FAD/NAD(P)-binding domain"/>
    <property type="match status" value="2"/>
</dbReference>
<dbReference type="PIRSF" id="PIRSF000332">
    <property type="entry name" value="FMO"/>
    <property type="match status" value="1"/>
</dbReference>
<dbReference type="Pfam" id="PF00743">
    <property type="entry name" value="FMO-like"/>
    <property type="match status" value="2"/>
</dbReference>
<evidence type="ECO:0000256" key="6">
    <source>
        <dbReference type="RuleBase" id="RU361177"/>
    </source>
</evidence>
<name>A0A5C7GW10_9ROSI</name>
<dbReference type="EC" id="1.-.-.-" evidence="6"/>
<dbReference type="GO" id="GO:0004499">
    <property type="term" value="F:N,N-dimethylaniline monooxygenase activity"/>
    <property type="evidence" value="ECO:0007669"/>
    <property type="project" value="InterPro"/>
</dbReference>
<keyword evidence="2 6" id="KW-0285">Flavoprotein</keyword>